<sequence>MATLVLGTIGTLVGGPIGGALGALVGRGIDSSVIGGNGREGPRLKDLAVTTSSYGQPLPRHFGRMRVAGSVIWATDLVENRESEGGGKGRPKTTTYSYSISFAVALASRPIAEVGRIWADGNLLRGAAGDLKTGGTMRLYRGHGDQRPDPLIAAAQGDGCPAFRGCAYVVFEDLDLADFGNRIPALTFEVIADSGGVALADVIEPLVPDAAGAVALPGLGGYSYEGGSLRGSLETIDSLFPLAGDCAGAQLTIASGDPPAQSAMLLPEPVVVPGDGDDTGSSGPEYERDAGHPDVPGSLRYYDSERDYQPGLQRSDPGGDAGRTLEFPGMLSPDDARALIDALNTRAQGSRDRLSLRVAEVNPAIGPGALVRVPDIDGLWRIESWEWDQDGVALELRRHMTMRLAPSPGDAGTPSRPVDSAPSPTLLRAFELPWEGMGDSSDPPIYAAVSAPGPGWRGAALYLDRAGALEDLGPADRRRAVTGVLAAMLPPSPARLLERGATLAVDLAGADMVLGSASAEALATGVNRLLIGEEIVQFSSAARESDYRWRLEGLLRGRGATEAAAATGHPAGAPVTLLDTALTPLAIDRALHAQPPVIAAIGRAEDDPVMATVESFGRARRPLAPVHPRSRVLPSGALALEWTRRARGAWRWLPEVDAPLVEEAERYRVGVGPFASPLESWETAEPHLTLEASRHAALSAEAPGAPVWVRQIGSFAASDPLPLCTLD</sequence>
<dbReference type="OrthoDB" id="8445115at2"/>
<organism evidence="4 5">
    <name type="scientific">Pelagerythrobacter marensis</name>
    <dbReference type="NCBI Taxonomy" id="543877"/>
    <lineage>
        <taxon>Bacteria</taxon>
        <taxon>Pseudomonadati</taxon>
        <taxon>Pseudomonadota</taxon>
        <taxon>Alphaproteobacteria</taxon>
        <taxon>Sphingomonadales</taxon>
        <taxon>Erythrobacteraceae</taxon>
        <taxon>Pelagerythrobacter</taxon>
    </lineage>
</organism>
<feature type="domain" description="Tip attachment protein J" evidence="2">
    <location>
        <begin position="229"/>
        <end position="387"/>
    </location>
</feature>
<dbReference type="Proteomes" id="UP000037643">
    <property type="component" value="Chromosome"/>
</dbReference>
<protein>
    <submittedName>
        <fullName evidence="4">Uncharacterized protein</fullName>
    </submittedName>
</protein>
<dbReference type="InterPro" id="IPR032876">
    <property type="entry name" value="J_dom"/>
</dbReference>
<dbReference type="Pfam" id="PF23666">
    <property type="entry name" value="Rcc01698_C"/>
    <property type="match status" value="1"/>
</dbReference>
<evidence type="ECO:0000259" key="3">
    <source>
        <dbReference type="Pfam" id="PF23666"/>
    </source>
</evidence>
<dbReference type="Pfam" id="PF13550">
    <property type="entry name" value="Phage-tail_3"/>
    <property type="match status" value="1"/>
</dbReference>
<evidence type="ECO:0000313" key="5">
    <source>
        <dbReference type="Proteomes" id="UP000037643"/>
    </source>
</evidence>
<dbReference type="AlphaFoldDB" id="A0A0G3XCN9"/>
<dbReference type="InterPro" id="IPR056490">
    <property type="entry name" value="Rcc01698_C"/>
</dbReference>
<evidence type="ECO:0000256" key="1">
    <source>
        <dbReference type="SAM" id="MobiDB-lite"/>
    </source>
</evidence>
<feature type="region of interest" description="Disordered" evidence="1">
    <location>
        <begin position="272"/>
        <end position="297"/>
    </location>
</feature>
<gene>
    <name evidence="4" type="ORF">AM2010_2066</name>
</gene>
<dbReference type="STRING" id="543877.AM2010_2066"/>
<name>A0A0G3XCN9_9SPHN</name>
<keyword evidence="5" id="KW-1185">Reference proteome</keyword>
<dbReference type="KEGG" id="amx:AM2010_2066"/>
<feature type="compositionally biased region" description="Low complexity" evidence="1">
    <location>
        <begin position="272"/>
        <end position="284"/>
    </location>
</feature>
<evidence type="ECO:0000259" key="2">
    <source>
        <dbReference type="Pfam" id="PF13550"/>
    </source>
</evidence>
<evidence type="ECO:0000313" key="4">
    <source>
        <dbReference type="EMBL" id="AKM08128.1"/>
    </source>
</evidence>
<reference evidence="4 5" key="1">
    <citation type="submission" date="2015-06" db="EMBL/GenBank/DDBJ databases">
        <authorList>
            <person name="Kim K.M."/>
        </authorList>
    </citation>
    <scope>NUCLEOTIDE SEQUENCE [LARGE SCALE GENOMIC DNA]</scope>
    <source>
        <strain evidence="4 5">KCTC 22370</strain>
    </source>
</reference>
<proteinExistence type="predicted"/>
<dbReference type="EMBL" id="CP011805">
    <property type="protein sequence ID" value="AKM08128.1"/>
    <property type="molecule type" value="Genomic_DNA"/>
</dbReference>
<accession>A0A0G3XCN9</accession>
<dbReference type="PATRIC" id="fig|543877.4.peg.2100"/>
<dbReference type="RefSeq" id="WP_047807007.1">
    <property type="nucleotide sequence ID" value="NZ_CP011805.1"/>
</dbReference>
<feature type="domain" description="Rcc01698-like C-terminal" evidence="3">
    <location>
        <begin position="480"/>
        <end position="575"/>
    </location>
</feature>